<gene>
    <name evidence="5" type="primary">LOC118418370</name>
</gene>
<dbReference type="PANTHER" id="PTHR45048:SF1">
    <property type="entry name" value="WD REPEAT-CONTAINING PROTEIN 88"/>
    <property type="match status" value="1"/>
</dbReference>
<dbReference type="InterPro" id="IPR001680">
    <property type="entry name" value="WD40_rpt"/>
</dbReference>
<evidence type="ECO:0000256" key="2">
    <source>
        <dbReference type="ARBA" id="ARBA00022737"/>
    </source>
</evidence>
<dbReference type="InterPro" id="IPR019775">
    <property type="entry name" value="WD40_repeat_CS"/>
</dbReference>
<reference evidence="5" key="2">
    <citation type="submission" date="2025-08" db="UniProtKB">
        <authorList>
            <consortium name="RefSeq"/>
        </authorList>
    </citation>
    <scope>IDENTIFICATION</scope>
    <source>
        <strain evidence="5">S238N-H82</strain>
        <tissue evidence="5">Testes</tissue>
    </source>
</reference>
<dbReference type="CDD" id="cd00200">
    <property type="entry name" value="WD40"/>
    <property type="match status" value="1"/>
</dbReference>
<feature type="repeat" description="WD" evidence="3">
    <location>
        <begin position="340"/>
        <end position="381"/>
    </location>
</feature>
<dbReference type="KEGG" id="bfo:118418370"/>
<dbReference type="PRINTS" id="PR00320">
    <property type="entry name" value="GPROTEINBRPT"/>
</dbReference>
<dbReference type="Gene3D" id="2.130.10.10">
    <property type="entry name" value="YVTN repeat-like/Quinoprotein amine dehydrogenase"/>
    <property type="match status" value="2"/>
</dbReference>
<dbReference type="Pfam" id="PF00400">
    <property type="entry name" value="WD40"/>
    <property type="match status" value="7"/>
</dbReference>
<dbReference type="PANTHER" id="PTHR45048">
    <property type="match status" value="1"/>
</dbReference>
<accession>A0A9J7LEK4</accession>
<feature type="repeat" description="WD" evidence="3">
    <location>
        <begin position="209"/>
        <end position="250"/>
    </location>
</feature>
<name>A0A9J7LEK4_BRAFL</name>
<dbReference type="SMART" id="SM00320">
    <property type="entry name" value="WD40"/>
    <property type="match status" value="7"/>
</dbReference>
<proteinExistence type="predicted"/>
<dbReference type="PROSITE" id="PS50294">
    <property type="entry name" value="WD_REPEATS_REGION"/>
    <property type="match status" value="5"/>
</dbReference>
<dbReference type="PROSITE" id="PS00678">
    <property type="entry name" value="WD_REPEATS_1"/>
    <property type="match status" value="5"/>
</dbReference>
<dbReference type="RefSeq" id="XP_035680138.1">
    <property type="nucleotide sequence ID" value="XM_035824245.1"/>
</dbReference>
<dbReference type="InterPro" id="IPR011047">
    <property type="entry name" value="Quinoprotein_ADH-like_sf"/>
</dbReference>
<dbReference type="OMA" id="WDAMDGS"/>
<reference evidence="4" key="1">
    <citation type="journal article" date="2020" name="Nat. Ecol. Evol.">
        <title>Deeply conserved synteny resolves early events in vertebrate evolution.</title>
        <authorList>
            <person name="Simakov O."/>
            <person name="Marletaz F."/>
            <person name="Yue J.X."/>
            <person name="O'Connell B."/>
            <person name="Jenkins J."/>
            <person name="Brandt A."/>
            <person name="Calef R."/>
            <person name="Tung C.H."/>
            <person name="Huang T.K."/>
            <person name="Schmutz J."/>
            <person name="Satoh N."/>
            <person name="Yu J.K."/>
            <person name="Putnam N.H."/>
            <person name="Green R.E."/>
            <person name="Rokhsar D.S."/>
        </authorList>
    </citation>
    <scope>NUCLEOTIDE SEQUENCE [LARGE SCALE GENOMIC DNA]</scope>
    <source>
        <strain evidence="4">S238N-H82</strain>
    </source>
</reference>
<keyword evidence="2" id="KW-0677">Repeat</keyword>
<feature type="repeat" description="WD" evidence="3">
    <location>
        <begin position="298"/>
        <end position="333"/>
    </location>
</feature>
<evidence type="ECO:0000313" key="5">
    <source>
        <dbReference type="RefSeq" id="XP_035680138.1"/>
    </source>
</evidence>
<feature type="repeat" description="WD" evidence="3">
    <location>
        <begin position="82"/>
        <end position="123"/>
    </location>
</feature>
<sequence length="435" mass="49382">MKSRFAIRIWNLATTETRKFQFSQHKVFLPIIIGQGALTMTEVDPLAIEIIEEGLDLDQKSLPPPSGVWEHEELAQVKVKVMRGHTDCVNRCKLCCQDQKIFTVSNDKTAKIWNIDTGAVLKTYNCHDMYITSGDVSPDNTRFLTCSWDKTLRLWDTETGSMLWQGRHDGILTCCRFSNNGKMVVSGSDLDHSVSVWHTGEGTLLHHLKDQHKSTITSCSFTPNDERICTTSMDKSTKLWDLESKRTTVKLEGHINVISSCCMDRNERWLCTASWDKTLQVWDISTGMFRSQGPVTLSKGHEGSVSCCNFTRDGTLLVSGSYDQTVTLWDMETCMHKLSLKGHSDWVTDCSFSEDQKWVISCSKDKTMRLWNIEDTDHIPFVLEQRRAIGLKMVNCEQCGKAFSIAQLEDARELSLCVFCRLAQPNRNVPALDDV</sequence>
<evidence type="ECO:0000256" key="3">
    <source>
        <dbReference type="PROSITE-ProRule" id="PRU00221"/>
    </source>
</evidence>
<feature type="repeat" description="WD" evidence="3">
    <location>
        <begin position="124"/>
        <end position="165"/>
    </location>
</feature>
<dbReference type="SUPFAM" id="SSF50998">
    <property type="entry name" value="Quinoprotein alcohol dehydrogenase-like"/>
    <property type="match status" value="1"/>
</dbReference>
<dbReference type="InterPro" id="IPR020472">
    <property type="entry name" value="WD40_PAC1"/>
</dbReference>
<keyword evidence="4" id="KW-1185">Reference proteome</keyword>
<evidence type="ECO:0000256" key="1">
    <source>
        <dbReference type="ARBA" id="ARBA00022574"/>
    </source>
</evidence>
<dbReference type="Proteomes" id="UP000001554">
    <property type="component" value="Chromosome 6"/>
</dbReference>
<dbReference type="InterPro" id="IPR015943">
    <property type="entry name" value="WD40/YVTN_repeat-like_dom_sf"/>
</dbReference>
<evidence type="ECO:0000313" key="4">
    <source>
        <dbReference type="Proteomes" id="UP000001554"/>
    </source>
</evidence>
<dbReference type="PROSITE" id="PS50082">
    <property type="entry name" value="WD_REPEATS_2"/>
    <property type="match status" value="6"/>
</dbReference>
<dbReference type="AlphaFoldDB" id="A0A9J7LEK4"/>
<dbReference type="GeneID" id="118418370"/>
<keyword evidence="1 3" id="KW-0853">WD repeat</keyword>
<dbReference type="OrthoDB" id="538223at2759"/>
<feature type="repeat" description="WD" evidence="3">
    <location>
        <begin position="251"/>
        <end position="292"/>
    </location>
</feature>
<protein>
    <submittedName>
        <fullName evidence="5">WD repeat-containing protein 88-like</fullName>
    </submittedName>
</protein>
<organism evidence="4 5">
    <name type="scientific">Branchiostoma floridae</name>
    <name type="common">Florida lancelet</name>
    <name type="synonym">Amphioxus</name>
    <dbReference type="NCBI Taxonomy" id="7739"/>
    <lineage>
        <taxon>Eukaryota</taxon>
        <taxon>Metazoa</taxon>
        <taxon>Chordata</taxon>
        <taxon>Cephalochordata</taxon>
        <taxon>Leptocardii</taxon>
        <taxon>Amphioxiformes</taxon>
        <taxon>Branchiostomatidae</taxon>
        <taxon>Branchiostoma</taxon>
    </lineage>
</organism>